<dbReference type="AlphaFoldDB" id="A0A8R1YI61"/>
<dbReference type="PANTHER" id="PTHR39385:SF2">
    <property type="entry name" value="SLIT-LIKE 3 PROTEIN"/>
    <property type="match status" value="1"/>
</dbReference>
<name>A0A8R1YI61_PRIPA</name>
<accession>A0A8R1YI61</accession>
<evidence type="ECO:0000313" key="1">
    <source>
        <dbReference type="EnsemblMetazoa" id="PPA20185.1"/>
    </source>
</evidence>
<gene>
    <name evidence="1" type="primary">WBGene00109739</name>
</gene>
<keyword evidence="2" id="KW-1185">Reference proteome</keyword>
<dbReference type="InterPro" id="IPR035914">
    <property type="entry name" value="Sperma_CUB_dom_sf"/>
</dbReference>
<reference evidence="2" key="1">
    <citation type="journal article" date="2008" name="Nat. Genet.">
        <title>The Pristionchus pacificus genome provides a unique perspective on nematode lifestyle and parasitism.</title>
        <authorList>
            <person name="Dieterich C."/>
            <person name="Clifton S.W."/>
            <person name="Schuster L.N."/>
            <person name="Chinwalla A."/>
            <person name="Delehaunty K."/>
            <person name="Dinkelacker I."/>
            <person name="Fulton L."/>
            <person name="Fulton R."/>
            <person name="Godfrey J."/>
            <person name="Minx P."/>
            <person name="Mitreva M."/>
            <person name="Roeseler W."/>
            <person name="Tian H."/>
            <person name="Witte H."/>
            <person name="Yang S.P."/>
            <person name="Wilson R.K."/>
            <person name="Sommer R.J."/>
        </authorList>
    </citation>
    <scope>NUCLEOTIDE SEQUENCE [LARGE SCALE GENOMIC DNA]</scope>
    <source>
        <strain evidence="2">PS312</strain>
    </source>
</reference>
<dbReference type="EnsemblMetazoa" id="PPA20185.1">
    <property type="protein sequence ID" value="PPA20185.1"/>
    <property type="gene ID" value="WBGene00109739"/>
</dbReference>
<sequence length="390" mass="45146">CACAESRKVINLKENPYRPILCRPTFRHRGYQQQDNPFFTQLAFCYHSSEKDDDDHISPFLSFTDGNTTIENIRTDVKGYTFSSKSATVTFNALDKFFINKYGYDLNFRDVFIIYIIKVKSGCECPSMPSNDAMEYQWAFQVHYRSNLIQFLQLNVDSECEYIDCHFTPPRISNDYTYDNCGNDFLIVRKTNKEYKEAKIGRNEIHVPHNAPLLFWLVIINDPSPNDFAAHMFHRNGRCENSTNATVSMKHSSCECPLQEIYRGTNAVVEIYSPGYSEKFSYCSEMNCTVIFNAPDYLHYVFFIREMDIADDSIDIYFGSSTLDKKKTLTGRGSDIEVNTKSSHAIFNFISDDDVQGRGYYVKVTTVSKFLWKRRELDGGKSSFCSLFSW</sequence>
<proteinExistence type="predicted"/>
<dbReference type="PANTHER" id="PTHR39385">
    <property type="entry name" value="PROTEIN CBG20422"/>
    <property type="match status" value="1"/>
</dbReference>
<evidence type="ECO:0000313" key="2">
    <source>
        <dbReference type="Proteomes" id="UP000005239"/>
    </source>
</evidence>
<evidence type="ECO:0008006" key="3">
    <source>
        <dbReference type="Google" id="ProtNLM"/>
    </source>
</evidence>
<dbReference type="SUPFAM" id="SSF49854">
    <property type="entry name" value="Spermadhesin, CUB domain"/>
    <property type="match status" value="1"/>
</dbReference>
<reference evidence="1" key="2">
    <citation type="submission" date="2022-06" db="UniProtKB">
        <authorList>
            <consortium name="EnsemblMetazoa"/>
        </authorList>
    </citation>
    <scope>IDENTIFICATION</scope>
    <source>
        <strain evidence="1">PS312</strain>
    </source>
</reference>
<dbReference type="Proteomes" id="UP000005239">
    <property type="component" value="Unassembled WGS sequence"/>
</dbReference>
<dbReference type="Gene3D" id="2.60.120.290">
    <property type="entry name" value="Spermadhesin, CUB domain"/>
    <property type="match status" value="1"/>
</dbReference>
<organism evidence="1 2">
    <name type="scientific">Pristionchus pacificus</name>
    <name type="common">Parasitic nematode worm</name>
    <dbReference type="NCBI Taxonomy" id="54126"/>
    <lineage>
        <taxon>Eukaryota</taxon>
        <taxon>Metazoa</taxon>
        <taxon>Ecdysozoa</taxon>
        <taxon>Nematoda</taxon>
        <taxon>Chromadorea</taxon>
        <taxon>Rhabditida</taxon>
        <taxon>Rhabditina</taxon>
        <taxon>Diplogasteromorpha</taxon>
        <taxon>Diplogasteroidea</taxon>
        <taxon>Neodiplogasteridae</taxon>
        <taxon>Pristionchus</taxon>
    </lineage>
</organism>
<protein>
    <recommendedName>
        <fullName evidence="3">CUB domain-containing protein</fullName>
    </recommendedName>
</protein>